<feature type="binding site" evidence="2">
    <location>
        <position position="155"/>
    </location>
    <ligand>
        <name>Mg(2+)</name>
        <dbReference type="ChEBI" id="CHEBI:18420"/>
        <note>catalytic</note>
    </ligand>
</feature>
<dbReference type="STRING" id="490189.SAMN02927903_01609"/>
<feature type="domain" description="ENPP1-3/EXOG-like endonuclease/phosphodiesterase" evidence="3">
    <location>
        <begin position="63"/>
        <end position="255"/>
    </location>
</feature>
<evidence type="ECO:0000256" key="2">
    <source>
        <dbReference type="PIRSR" id="PIRSR640255-2"/>
    </source>
</evidence>
<keyword evidence="5" id="KW-0540">Nuclease</keyword>
<evidence type="ECO:0000256" key="1">
    <source>
        <dbReference type="PIRSR" id="PIRSR640255-1"/>
    </source>
</evidence>
<dbReference type="PANTHER" id="PTHR13966">
    <property type="entry name" value="ENDONUCLEASE RELATED"/>
    <property type="match status" value="1"/>
</dbReference>
<proteinExistence type="predicted"/>
<keyword evidence="5" id="KW-0378">Hydrolase</keyword>
<dbReference type="GO" id="GO:0004519">
    <property type="term" value="F:endonuclease activity"/>
    <property type="evidence" value="ECO:0007669"/>
    <property type="project" value="UniProtKB-KW"/>
</dbReference>
<dbReference type="SUPFAM" id="SSF54060">
    <property type="entry name" value="His-Me finger endonucleases"/>
    <property type="match status" value="1"/>
</dbReference>
<dbReference type="EMBL" id="FMVF01000006">
    <property type="protein sequence ID" value="SCY51819.1"/>
    <property type="molecule type" value="Genomic_DNA"/>
</dbReference>
<gene>
    <name evidence="5" type="ORF">SAMN02927903_01609</name>
</gene>
<dbReference type="SMART" id="SM00477">
    <property type="entry name" value="NUC"/>
    <property type="match status" value="1"/>
</dbReference>
<evidence type="ECO:0000259" key="4">
    <source>
        <dbReference type="SMART" id="SM00892"/>
    </source>
</evidence>
<dbReference type="InterPro" id="IPR044925">
    <property type="entry name" value="His-Me_finger_sf"/>
</dbReference>
<dbReference type="InterPro" id="IPR020821">
    <property type="entry name" value="ENPP1-3/EXOG-like_nuc-like"/>
</dbReference>
<protein>
    <submittedName>
        <fullName evidence="5">Endonuclease G</fullName>
    </submittedName>
</protein>
<keyword evidence="2" id="KW-0479">Metal-binding</keyword>
<dbReference type="InterPro" id="IPR001604">
    <property type="entry name" value="Endo_G_ENPP1-like_dom"/>
</dbReference>
<evidence type="ECO:0000313" key="5">
    <source>
        <dbReference type="EMBL" id="SCY51819.1"/>
    </source>
</evidence>
<dbReference type="GO" id="GO:0016787">
    <property type="term" value="F:hydrolase activity"/>
    <property type="evidence" value="ECO:0007669"/>
    <property type="project" value="InterPro"/>
</dbReference>
<dbReference type="GO" id="GO:0003676">
    <property type="term" value="F:nucleic acid binding"/>
    <property type="evidence" value="ECO:0007669"/>
    <property type="project" value="InterPro"/>
</dbReference>
<dbReference type="Proteomes" id="UP000199354">
    <property type="component" value="Unassembled WGS sequence"/>
</dbReference>
<name>A0A1G5GKF9_9FLAO</name>
<dbReference type="AlphaFoldDB" id="A0A1G5GKF9"/>
<feature type="domain" description="DNA/RNA non-specific endonuclease/pyrophosphatase/phosphodiesterase" evidence="4">
    <location>
        <begin position="62"/>
        <end position="255"/>
    </location>
</feature>
<keyword evidence="6" id="KW-1185">Reference proteome</keyword>
<sequence>MHCVSGRFFVKMKRIVFFATTVLCFGCQHREAVDAQPQQLASEAKSSPNDWLPSSTTRQIVVREGYVFSYHEKYEQAEWVAYELKASDLKGANFDRPFFIQDPKVKTGSADWRNYKKSGYDKGHLCPAGDRKRSKKTFDETFYTSNIAPQRHDFNEGVWNRLEQKTRYWAQKNGKLQIVTGGVLREGLRTIGKEHVAVPEYFYKIIRNDTGGKTKMIGFLVPHQKSNRPLYEFVVPIDVIEQKTGIDFFPVLPDAVENRLERNADYKDWSF</sequence>
<reference evidence="5 6" key="1">
    <citation type="submission" date="2016-10" db="EMBL/GenBank/DDBJ databases">
        <authorList>
            <person name="de Groot N.N."/>
        </authorList>
    </citation>
    <scope>NUCLEOTIDE SEQUENCE [LARGE SCALE GENOMIC DNA]</scope>
    <source>
        <strain evidence="5 6">CGMCC 1.7031</strain>
    </source>
</reference>
<organism evidence="5 6">
    <name type="scientific">Flavobacterium caeni</name>
    <dbReference type="NCBI Taxonomy" id="490189"/>
    <lineage>
        <taxon>Bacteria</taxon>
        <taxon>Pseudomonadati</taxon>
        <taxon>Bacteroidota</taxon>
        <taxon>Flavobacteriia</taxon>
        <taxon>Flavobacteriales</taxon>
        <taxon>Flavobacteriaceae</taxon>
        <taxon>Flavobacterium</taxon>
    </lineage>
</organism>
<dbReference type="PANTHER" id="PTHR13966:SF5">
    <property type="entry name" value="ENDONUCLEASE G, MITOCHONDRIAL"/>
    <property type="match status" value="1"/>
</dbReference>
<dbReference type="InterPro" id="IPR040255">
    <property type="entry name" value="Non-specific_endonuclease"/>
</dbReference>
<evidence type="ECO:0000313" key="6">
    <source>
        <dbReference type="Proteomes" id="UP000199354"/>
    </source>
</evidence>
<dbReference type="GO" id="GO:0046872">
    <property type="term" value="F:metal ion binding"/>
    <property type="evidence" value="ECO:0007669"/>
    <property type="project" value="UniProtKB-KW"/>
</dbReference>
<dbReference type="SMART" id="SM00892">
    <property type="entry name" value="Endonuclease_NS"/>
    <property type="match status" value="1"/>
</dbReference>
<dbReference type="Gene3D" id="3.40.570.10">
    <property type="entry name" value="Extracellular Endonuclease, subunit A"/>
    <property type="match status" value="1"/>
</dbReference>
<accession>A0A1G5GKF9</accession>
<feature type="active site" description="Proton acceptor" evidence="1">
    <location>
        <position position="124"/>
    </location>
</feature>
<dbReference type="InterPro" id="IPR044929">
    <property type="entry name" value="DNA/RNA_non-sp_Endonuclease_sf"/>
</dbReference>
<evidence type="ECO:0000259" key="3">
    <source>
        <dbReference type="SMART" id="SM00477"/>
    </source>
</evidence>
<keyword evidence="5" id="KW-0255">Endonuclease</keyword>
<dbReference type="Pfam" id="PF01223">
    <property type="entry name" value="Endonuclease_NS"/>
    <property type="match status" value="1"/>
</dbReference>